<organism evidence="2 3">
    <name type="scientific">Myroides profundi</name>
    <dbReference type="NCBI Taxonomy" id="480520"/>
    <lineage>
        <taxon>Bacteria</taxon>
        <taxon>Pseudomonadati</taxon>
        <taxon>Bacteroidota</taxon>
        <taxon>Flavobacteriia</taxon>
        <taxon>Flavobacteriales</taxon>
        <taxon>Flavobacteriaceae</taxon>
        <taxon>Myroides</taxon>
    </lineage>
</organism>
<dbReference type="InterPro" id="IPR035093">
    <property type="entry name" value="RelE/ParE_toxin_dom_sf"/>
</dbReference>
<dbReference type="AlphaFoldDB" id="A0AAJ5BCH7"/>
<dbReference type="Gene3D" id="3.30.2310.20">
    <property type="entry name" value="RelE-like"/>
    <property type="match status" value="1"/>
</dbReference>
<reference evidence="2 3" key="1">
    <citation type="submission" date="2016-10" db="EMBL/GenBank/DDBJ databases">
        <authorList>
            <person name="Varghese N."/>
            <person name="Submissions S."/>
        </authorList>
    </citation>
    <scope>NUCLEOTIDE SEQUENCE [LARGE SCALE GENOMIC DNA]</scope>
    <source>
        <strain evidence="3">DSM 19823 / KCTC 23066 / CCTCC M 208030 / D25</strain>
    </source>
</reference>
<dbReference type="InterPro" id="IPR007712">
    <property type="entry name" value="RelE/ParE_toxin"/>
</dbReference>
<dbReference type="KEGG" id="mpw:MPR_0169"/>
<evidence type="ECO:0000256" key="1">
    <source>
        <dbReference type="ARBA" id="ARBA00022649"/>
    </source>
</evidence>
<gene>
    <name evidence="2" type="ORF">SAMN04488089_101323</name>
</gene>
<comment type="caution">
    <text evidence="2">The sequence shown here is derived from an EMBL/GenBank/DDBJ whole genome shotgun (WGS) entry which is preliminary data.</text>
</comment>
<accession>A0AAJ5BCH7</accession>
<proteinExistence type="predicted"/>
<evidence type="ECO:0000313" key="2">
    <source>
        <dbReference type="EMBL" id="SEQ01609.1"/>
    </source>
</evidence>
<dbReference type="Pfam" id="PF05016">
    <property type="entry name" value="ParE_toxin"/>
    <property type="match status" value="1"/>
</dbReference>
<dbReference type="Proteomes" id="UP000183496">
    <property type="component" value="Unassembled WGS sequence"/>
</dbReference>
<evidence type="ECO:0000313" key="3">
    <source>
        <dbReference type="Proteomes" id="UP000183496"/>
    </source>
</evidence>
<keyword evidence="3" id="KW-1185">Reference proteome</keyword>
<protein>
    <submittedName>
        <fullName evidence="2">ParE toxin of type II toxin-antitoxin system, parDE</fullName>
    </submittedName>
</protein>
<keyword evidence="1" id="KW-1277">Toxin-antitoxin system</keyword>
<dbReference type="EMBL" id="FOFY01000001">
    <property type="protein sequence ID" value="SEQ01609.1"/>
    <property type="molecule type" value="Genomic_DNA"/>
</dbReference>
<name>A0AAJ5BCH7_MYRPR</name>
<dbReference type="RefSeq" id="WP_041888396.1">
    <property type="nucleotide sequence ID" value="NZ_CP010817.1"/>
</dbReference>
<sequence>MPYTVLYHINAKSDITSAKLWYKDKLLSLEKRFVISIRKTINQITTNPLAFEVKYRDPRIAFTPTFPYGIHYHFNSKTNTITILAVLHTSLAPNY</sequence>